<dbReference type="PANTHER" id="PTHR43032">
    <property type="entry name" value="PROTEIN-METHIONINE-SULFOXIDE REDUCTASE"/>
    <property type="match status" value="1"/>
</dbReference>
<organism evidence="9 10">
    <name type="scientific">Paracidobacterium acidisoli</name>
    <dbReference type="NCBI Taxonomy" id="2303751"/>
    <lineage>
        <taxon>Bacteria</taxon>
        <taxon>Pseudomonadati</taxon>
        <taxon>Acidobacteriota</taxon>
        <taxon>Terriglobia</taxon>
        <taxon>Terriglobales</taxon>
        <taxon>Acidobacteriaceae</taxon>
        <taxon>Paracidobacterium</taxon>
    </lineage>
</organism>
<dbReference type="GO" id="GO:0022904">
    <property type="term" value="P:respiratory electron transport chain"/>
    <property type="evidence" value="ECO:0007669"/>
    <property type="project" value="InterPro"/>
</dbReference>
<dbReference type="SUPFAM" id="SSF81342">
    <property type="entry name" value="Transmembrane di-heme cytochromes"/>
    <property type="match status" value="1"/>
</dbReference>
<feature type="transmembrane region" description="Helical" evidence="6">
    <location>
        <begin position="312"/>
        <end position="331"/>
    </location>
</feature>
<dbReference type="Pfam" id="PF01292">
    <property type="entry name" value="Ni_hydr_CYTB"/>
    <property type="match status" value="1"/>
</dbReference>
<evidence type="ECO:0000313" key="10">
    <source>
        <dbReference type="Proteomes" id="UP000264702"/>
    </source>
</evidence>
<evidence type="ECO:0000313" key="9">
    <source>
        <dbReference type="EMBL" id="RFU14789.1"/>
    </source>
</evidence>
<evidence type="ECO:0000259" key="8">
    <source>
        <dbReference type="Pfam" id="PF01292"/>
    </source>
</evidence>
<keyword evidence="3 6" id="KW-0812">Transmembrane</keyword>
<name>A0A372IJ67_9BACT</name>
<dbReference type="RefSeq" id="WP_117303708.1">
    <property type="nucleotide sequence ID" value="NZ_QVQT02000011.1"/>
</dbReference>
<protein>
    <submittedName>
        <fullName evidence="9">DUF4405 domain-containing protein</fullName>
    </submittedName>
</protein>
<dbReference type="InterPro" id="IPR016174">
    <property type="entry name" value="Di-haem_cyt_TM"/>
</dbReference>
<evidence type="ECO:0000256" key="3">
    <source>
        <dbReference type="ARBA" id="ARBA00022692"/>
    </source>
</evidence>
<feature type="domain" description="Oxidoreductase molybdopterin-binding" evidence="7">
    <location>
        <begin position="394"/>
        <end position="532"/>
    </location>
</feature>
<feature type="domain" description="Cytochrome b561 bacterial/Ni-hydrogenase" evidence="8">
    <location>
        <begin position="71"/>
        <end position="294"/>
    </location>
</feature>
<dbReference type="InterPro" id="IPR011577">
    <property type="entry name" value="Cyt_b561_bac/Ni-Hgenase"/>
</dbReference>
<evidence type="ECO:0000256" key="4">
    <source>
        <dbReference type="ARBA" id="ARBA00022989"/>
    </source>
</evidence>
<dbReference type="OrthoDB" id="197262at2"/>
<comment type="subcellular location">
    <subcellularLocation>
        <location evidence="1">Cell membrane</location>
        <topology evidence="1">Multi-pass membrane protein</topology>
    </subcellularLocation>
</comment>
<comment type="caution">
    <text evidence="9">The sequence shown here is derived from an EMBL/GenBank/DDBJ whole genome shotgun (WGS) entry which is preliminary data.</text>
</comment>
<dbReference type="AlphaFoldDB" id="A0A372IJ67"/>
<feature type="transmembrane region" description="Helical" evidence="6">
    <location>
        <begin position="156"/>
        <end position="177"/>
    </location>
</feature>
<reference evidence="9 10" key="1">
    <citation type="submission" date="2018-08" db="EMBL/GenBank/DDBJ databases">
        <title>Acidipila sp. 4G-K13, an acidobacterium isolated from forest soil.</title>
        <authorList>
            <person name="Gao Z.-H."/>
            <person name="Qiu L.-H."/>
        </authorList>
    </citation>
    <scope>NUCLEOTIDE SEQUENCE [LARGE SCALE GENOMIC DNA]</scope>
    <source>
        <strain evidence="9 10">4G-K13</strain>
    </source>
</reference>
<dbReference type="GO" id="GO:0009055">
    <property type="term" value="F:electron transfer activity"/>
    <property type="evidence" value="ECO:0007669"/>
    <property type="project" value="InterPro"/>
</dbReference>
<dbReference type="Gene3D" id="1.20.950.20">
    <property type="entry name" value="Transmembrane di-heme cytochromes, Chain C"/>
    <property type="match status" value="1"/>
</dbReference>
<gene>
    <name evidence="9" type="ORF">D0Y96_20275</name>
</gene>
<dbReference type="Pfam" id="PF00174">
    <property type="entry name" value="Oxidored_molyb"/>
    <property type="match status" value="1"/>
</dbReference>
<dbReference type="InterPro" id="IPR036374">
    <property type="entry name" value="OxRdtase_Mopterin-bd_sf"/>
</dbReference>
<keyword evidence="5 6" id="KW-0472">Membrane</keyword>
<accession>A0A372IJ67</accession>
<evidence type="ECO:0000256" key="6">
    <source>
        <dbReference type="SAM" id="Phobius"/>
    </source>
</evidence>
<evidence type="ECO:0000256" key="5">
    <source>
        <dbReference type="ARBA" id="ARBA00023136"/>
    </source>
</evidence>
<dbReference type="Proteomes" id="UP000264702">
    <property type="component" value="Unassembled WGS sequence"/>
</dbReference>
<evidence type="ECO:0000259" key="7">
    <source>
        <dbReference type="Pfam" id="PF00174"/>
    </source>
</evidence>
<dbReference type="InterPro" id="IPR000572">
    <property type="entry name" value="OxRdtase_Mopterin-bd_dom"/>
</dbReference>
<sequence length="555" mass="63265">MVSFDAEHRAVHYPADRRFRIWIRPSLLIGAGIALLLVIAAAWIEVAVTGMPHIPPVPQIYPNNFTGPHGFPLWVRYSHFFNFLFVMMLIRSGLSILVDHPRLYFNDNCTPDSEWIRVTPLRVPRDRMWTAKDDARYISPFVATPGYRHTIGIARVWHFINVHGFIITGVFFITMLFNTNQWRRLVPASPLVLLQAWNTWVHYATFHLPPEPNGFYGYNALQQIAYFSVVFVFGPLAILTGIAMSPAVVNRFPWYAKIFGGRQAARSIHFLTMLGFLAFLVVHVTLIVMTGFARNMNHIVLGTDDQGHPGMLLGFAGIALVLLSWIAAHYISWHHPRGLQRALKFVAYPMQLLTLNRLVPREKYTEKDISPYFWPNGKMPISENWKQLAASGFENYRLKVGGLVENPVELSLADLERLGETEQITMHHCIQGWSGIAKWGGLPMTKLVELVRPKPEARTVAFFSFGEALYGGPYYDTQRLDNVLKAECLLASQMNGQRLPLEYGAPLRLRVENQLGYKMVKWIERIEFVGSEKLLGKGEGGKNEDDEYFDLLPNI</sequence>
<dbReference type="EMBL" id="QVQT01000011">
    <property type="protein sequence ID" value="RFU14789.1"/>
    <property type="molecule type" value="Genomic_DNA"/>
</dbReference>
<keyword evidence="10" id="KW-1185">Reference proteome</keyword>
<keyword evidence="2" id="KW-1003">Cell membrane</keyword>
<keyword evidence="4 6" id="KW-1133">Transmembrane helix</keyword>
<dbReference type="GO" id="GO:0005886">
    <property type="term" value="C:plasma membrane"/>
    <property type="evidence" value="ECO:0007669"/>
    <property type="project" value="UniProtKB-SubCell"/>
</dbReference>
<evidence type="ECO:0000256" key="1">
    <source>
        <dbReference type="ARBA" id="ARBA00004651"/>
    </source>
</evidence>
<dbReference type="Gene3D" id="3.90.420.10">
    <property type="entry name" value="Oxidoreductase, molybdopterin-binding domain"/>
    <property type="match status" value="1"/>
</dbReference>
<feature type="transmembrane region" description="Helical" evidence="6">
    <location>
        <begin position="80"/>
        <end position="98"/>
    </location>
</feature>
<proteinExistence type="predicted"/>
<evidence type="ECO:0000256" key="2">
    <source>
        <dbReference type="ARBA" id="ARBA00022475"/>
    </source>
</evidence>
<dbReference type="SUPFAM" id="SSF56524">
    <property type="entry name" value="Oxidoreductase molybdopterin-binding domain"/>
    <property type="match status" value="1"/>
</dbReference>
<feature type="transmembrane region" description="Helical" evidence="6">
    <location>
        <begin position="270"/>
        <end position="292"/>
    </location>
</feature>
<feature type="transmembrane region" description="Helical" evidence="6">
    <location>
        <begin position="224"/>
        <end position="249"/>
    </location>
</feature>
<feature type="transmembrane region" description="Helical" evidence="6">
    <location>
        <begin position="21"/>
        <end position="44"/>
    </location>
</feature>